<dbReference type="SUPFAM" id="SSF56935">
    <property type="entry name" value="Porins"/>
    <property type="match status" value="1"/>
</dbReference>
<keyword evidence="1" id="KW-0732">Signal</keyword>
<accession>A0A7W9F701</accession>
<evidence type="ECO:0000313" key="2">
    <source>
        <dbReference type="EMBL" id="MBB5738370.1"/>
    </source>
</evidence>
<dbReference type="EMBL" id="JACHOQ010000001">
    <property type="protein sequence ID" value="MBB5738370.1"/>
    <property type="molecule type" value="Genomic_DNA"/>
</dbReference>
<dbReference type="GeneID" id="88839210"/>
<feature type="chain" id="PRO_5030719838" evidence="1">
    <location>
        <begin position="26"/>
        <end position="238"/>
    </location>
</feature>
<protein>
    <submittedName>
        <fullName evidence="2">Uncharacterized protein (TIGR02001 family)</fullName>
    </submittedName>
</protein>
<reference evidence="2 3" key="1">
    <citation type="submission" date="2020-08" db="EMBL/GenBank/DDBJ databases">
        <title>Genomic Encyclopedia of Type Strains, Phase IV (KMG-IV): sequencing the most valuable type-strain genomes for metagenomic binning, comparative biology and taxonomic classification.</title>
        <authorList>
            <person name="Goeker M."/>
        </authorList>
    </citation>
    <scope>NUCLEOTIDE SEQUENCE [LARGE SCALE GENOMIC DNA]</scope>
    <source>
        <strain evidence="2 3">DSM 4731</strain>
    </source>
</reference>
<proteinExistence type="predicted"/>
<organism evidence="2 3">
    <name type="scientific">Brevundimonas aurantiaca</name>
    <dbReference type="NCBI Taxonomy" id="74316"/>
    <lineage>
        <taxon>Bacteria</taxon>
        <taxon>Pseudomonadati</taxon>
        <taxon>Pseudomonadota</taxon>
        <taxon>Alphaproteobacteria</taxon>
        <taxon>Caulobacterales</taxon>
        <taxon>Caulobacteraceae</taxon>
        <taxon>Brevundimonas</taxon>
    </lineage>
</organism>
<evidence type="ECO:0000256" key="1">
    <source>
        <dbReference type="SAM" id="SignalP"/>
    </source>
</evidence>
<comment type="caution">
    <text evidence="2">The sequence shown here is derived from an EMBL/GenBank/DDBJ whole genome shotgun (WGS) entry which is preliminary data.</text>
</comment>
<dbReference type="InterPro" id="IPR023614">
    <property type="entry name" value="Porin_dom_sf"/>
</dbReference>
<dbReference type="AlphaFoldDB" id="A0A7W9F701"/>
<feature type="signal peptide" evidence="1">
    <location>
        <begin position="1"/>
        <end position="25"/>
    </location>
</feature>
<dbReference type="Gene3D" id="2.40.160.10">
    <property type="entry name" value="Porin"/>
    <property type="match status" value="1"/>
</dbReference>
<gene>
    <name evidence="2" type="ORF">GGQ93_000061</name>
</gene>
<keyword evidence="3" id="KW-1185">Reference proteome</keyword>
<dbReference type="NCBIfam" id="TIGR02001">
    <property type="entry name" value="gcw_chp"/>
    <property type="match status" value="1"/>
</dbReference>
<dbReference type="Pfam" id="PF09694">
    <property type="entry name" value="Gcw_chp"/>
    <property type="match status" value="1"/>
</dbReference>
<name>A0A7W9F701_9CAUL</name>
<sequence length="238" mass="25344">MIRNTRAARLVLAATFAAVAAPVLAQSSDPSSGPSSSWSFEVGAGTDNRSKAASKSGNNGYVSAYAAWESADGLIYVSPGFQTIQAGGSNIETDWIVGYRPEAFGYAFDLNVAYKRRLDVEAGYDADGVELSAVVSRAVGPAQAALLVQYAPDAPGSTRSYVWVEAELGWAFTPRLDGSAALGRREQDNSPDYAGWNVGVTYALTDALDLDLRYHDTDAHTFGEQYEDALVAQVAYAF</sequence>
<dbReference type="InterPro" id="IPR010239">
    <property type="entry name" value="CHP02001"/>
</dbReference>
<dbReference type="RefSeq" id="WP_183214768.1">
    <property type="nucleotide sequence ID" value="NZ_CAJFZW010000006.1"/>
</dbReference>
<evidence type="ECO:0000313" key="3">
    <source>
        <dbReference type="Proteomes" id="UP000527324"/>
    </source>
</evidence>
<dbReference type="Proteomes" id="UP000527324">
    <property type="component" value="Unassembled WGS sequence"/>
</dbReference>